<organism evidence="2 3">
    <name type="scientific">Terfezia boudieri ATCC MYA-4762</name>
    <dbReference type="NCBI Taxonomy" id="1051890"/>
    <lineage>
        <taxon>Eukaryota</taxon>
        <taxon>Fungi</taxon>
        <taxon>Dikarya</taxon>
        <taxon>Ascomycota</taxon>
        <taxon>Pezizomycotina</taxon>
        <taxon>Pezizomycetes</taxon>
        <taxon>Pezizales</taxon>
        <taxon>Pezizaceae</taxon>
        <taxon>Terfezia</taxon>
    </lineage>
</organism>
<evidence type="ECO:0000313" key="3">
    <source>
        <dbReference type="Proteomes" id="UP000267821"/>
    </source>
</evidence>
<reference evidence="2 3" key="1">
    <citation type="journal article" date="2018" name="Nat. Ecol. Evol.">
        <title>Pezizomycetes genomes reveal the molecular basis of ectomycorrhizal truffle lifestyle.</title>
        <authorList>
            <person name="Murat C."/>
            <person name="Payen T."/>
            <person name="Noel B."/>
            <person name="Kuo A."/>
            <person name="Morin E."/>
            <person name="Chen J."/>
            <person name="Kohler A."/>
            <person name="Krizsan K."/>
            <person name="Balestrini R."/>
            <person name="Da Silva C."/>
            <person name="Montanini B."/>
            <person name="Hainaut M."/>
            <person name="Levati E."/>
            <person name="Barry K.W."/>
            <person name="Belfiori B."/>
            <person name="Cichocki N."/>
            <person name="Clum A."/>
            <person name="Dockter R.B."/>
            <person name="Fauchery L."/>
            <person name="Guy J."/>
            <person name="Iotti M."/>
            <person name="Le Tacon F."/>
            <person name="Lindquist E.A."/>
            <person name="Lipzen A."/>
            <person name="Malagnac F."/>
            <person name="Mello A."/>
            <person name="Molinier V."/>
            <person name="Miyauchi S."/>
            <person name="Poulain J."/>
            <person name="Riccioni C."/>
            <person name="Rubini A."/>
            <person name="Sitrit Y."/>
            <person name="Splivallo R."/>
            <person name="Traeger S."/>
            <person name="Wang M."/>
            <person name="Zifcakova L."/>
            <person name="Wipf D."/>
            <person name="Zambonelli A."/>
            <person name="Paolocci F."/>
            <person name="Nowrousian M."/>
            <person name="Ottonello S."/>
            <person name="Baldrian P."/>
            <person name="Spatafora J.W."/>
            <person name="Henrissat B."/>
            <person name="Nagy L.G."/>
            <person name="Aury J.M."/>
            <person name="Wincker P."/>
            <person name="Grigoriev I.V."/>
            <person name="Bonfante P."/>
            <person name="Martin F.M."/>
        </authorList>
    </citation>
    <scope>NUCLEOTIDE SEQUENCE [LARGE SCALE GENOMIC DNA]</scope>
    <source>
        <strain evidence="2 3">ATCC MYA-4762</strain>
    </source>
</reference>
<evidence type="ECO:0000313" key="2">
    <source>
        <dbReference type="EMBL" id="RPB28775.1"/>
    </source>
</evidence>
<name>A0A3N4MKG5_9PEZI</name>
<dbReference type="Proteomes" id="UP000267821">
    <property type="component" value="Unassembled WGS sequence"/>
</dbReference>
<protein>
    <submittedName>
        <fullName evidence="2">Uncharacterized protein</fullName>
    </submittedName>
</protein>
<evidence type="ECO:0000256" key="1">
    <source>
        <dbReference type="SAM" id="MobiDB-lite"/>
    </source>
</evidence>
<sequence length="68" mass="7128">MDKVEMPQTRSQTGIGAAAHQKKASEFDAARATSAPSTQAGDSTTESSASSPYPDSLIRRLCLAVEKS</sequence>
<accession>A0A3N4MKG5</accession>
<gene>
    <name evidence="2" type="ORF">L211DRAFT_237047</name>
</gene>
<feature type="compositionally biased region" description="Polar residues" evidence="1">
    <location>
        <begin position="34"/>
        <end position="53"/>
    </location>
</feature>
<feature type="region of interest" description="Disordered" evidence="1">
    <location>
        <begin position="1"/>
        <end position="56"/>
    </location>
</feature>
<proteinExistence type="predicted"/>
<keyword evidence="3" id="KW-1185">Reference proteome</keyword>
<dbReference type="InParanoid" id="A0A3N4MKG5"/>
<dbReference type="EMBL" id="ML121528">
    <property type="protein sequence ID" value="RPB28775.1"/>
    <property type="molecule type" value="Genomic_DNA"/>
</dbReference>
<dbReference type="AlphaFoldDB" id="A0A3N4MKG5"/>